<name>A0A164S936_9CRUS</name>
<keyword evidence="8" id="KW-0472">Membrane</keyword>
<dbReference type="AlphaFoldDB" id="A0A164S936"/>
<dbReference type="Proteomes" id="UP000076858">
    <property type="component" value="Unassembled WGS sequence"/>
</dbReference>
<evidence type="ECO:0000256" key="1">
    <source>
        <dbReference type="ARBA" id="ARBA00000971"/>
    </source>
</evidence>
<keyword evidence="8" id="KW-0812">Transmembrane</keyword>
<dbReference type="GO" id="GO:0006457">
    <property type="term" value="P:protein folding"/>
    <property type="evidence" value="ECO:0007669"/>
    <property type="project" value="InterPro"/>
</dbReference>
<dbReference type="Pfam" id="PF00160">
    <property type="entry name" value="Pro_isomerase"/>
    <property type="match status" value="1"/>
</dbReference>
<dbReference type="InterPro" id="IPR002130">
    <property type="entry name" value="Cyclophilin-type_PPIase_dom"/>
</dbReference>
<evidence type="ECO:0000256" key="8">
    <source>
        <dbReference type="SAM" id="Phobius"/>
    </source>
</evidence>
<dbReference type="EMBL" id="LRGB01002076">
    <property type="protein sequence ID" value="KZS09378.1"/>
    <property type="molecule type" value="Genomic_DNA"/>
</dbReference>
<dbReference type="PROSITE" id="PS50072">
    <property type="entry name" value="CSA_PPIASE_2"/>
    <property type="match status" value="1"/>
</dbReference>
<dbReference type="OrthoDB" id="193499at2759"/>
<evidence type="ECO:0000313" key="10">
    <source>
        <dbReference type="EMBL" id="KZS09378.1"/>
    </source>
</evidence>
<evidence type="ECO:0000256" key="7">
    <source>
        <dbReference type="RuleBase" id="RU363019"/>
    </source>
</evidence>
<keyword evidence="3" id="KW-0732">Signal</keyword>
<feature type="transmembrane region" description="Helical" evidence="8">
    <location>
        <begin position="44"/>
        <end position="65"/>
    </location>
</feature>
<protein>
    <recommendedName>
        <fullName evidence="7">Peptidyl-prolyl cis-trans isomerase</fullName>
        <shortName evidence="7">PPIase</shortName>
        <ecNumber evidence="7">5.2.1.8</ecNumber>
    </recommendedName>
</protein>
<keyword evidence="11" id="KW-1185">Reference proteome</keyword>
<dbReference type="GO" id="GO:0005737">
    <property type="term" value="C:cytoplasm"/>
    <property type="evidence" value="ECO:0007669"/>
    <property type="project" value="TreeGrafter"/>
</dbReference>
<dbReference type="GO" id="GO:0016018">
    <property type="term" value="F:cyclosporin A binding"/>
    <property type="evidence" value="ECO:0007669"/>
    <property type="project" value="TreeGrafter"/>
</dbReference>
<evidence type="ECO:0000256" key="2">
    <source>
        <dbReference type="ARBA" id="ARBA00007365"/>
    </source>
</evidence>
<evidence type="ECO:0000256" key="4">
    <source>
        <dbReference type="ARBA" id="ARBA00023110"/>
    </source>
</evidence>
<dbReference type="PROSITE" id="PS00170">
    <property type="entry name" value="CSA_PPIASE_1"/>
    <property type="match status" value="1"/>
</dbReference>
<dbReference type="PRINTS" id="PR00153">
    <property type="entry name" value="CSAPPISMRASE"/>
</dbReference>
<dbReference type="PANTHER" id="PTHR11071">
    <property type="entry name" value="PEPTIDYL-PROLYL CIS-TRANS ISOMERASE"/>
    <property type="match status" value="1"/>
</dbReference>
<comment type="similarity">
    <text evidence="2 7">Belongs to the cyclophilin-type PPIase family.</text>
</comment>
<dbReference type="PANTHER" id="PTHR11071:SF561">
    <property type="entry name" value="PEPTIDYL-PROLYL CIS-TRANS ISOMERASE D-RELATED"/>
    <property type="match status" value="1"/>
</dbReference>
<dbReference type="STRING" id="35525.A0A164S936"/>
<evidence type="ECO:0000256" key="5">
    <source>
        <dbReference type="ARBA" id="ARBA00023235"/>
    </source>
</evidence>
<reference evidence="10 11" key="1">
    <citation type="submission" date="2016-03" db="EMBL/GenBank/DDBJ databases">
        <title>EvidentialGene: Evidence-directed Construction of Genes on Genomes.</title>
        <authorList>
            <person name="Gilbert D.G."/>
            <person name="Choi J.-H."/>
            <person name="Mockaitis K."/>
            <person name="Colbourne J."/>
            <person name="Pfrender M."/>
        </authorList>
    </citation>
    <scope>NUCLEOTIDE SEQUENCE [LARGE SCALE GENOMIC DNA]</scope>
    <source>
        <strain evidence="10 11">Xinb3</strain>
        <tissue evidence="10">Complete organism</tissue>
    </source>
</reference>
<gene>
    <name evidence="10" type="ORF">APZ42_026440</name>
</gene>
<sequence>MTCRNVLCLFQNFLVCQHITSPVSLEEIETVGNKWFVFKRNMNCILVTLIGLCCFAFSNATYFTVTDQVFFDIAIGNEKAGRIVIGLFGQDVPKTVDNFKTLATTGVSGKKYAGSHFHRVIRNFMIQGGDVISGNGLGSISKFGESFPDENFKAKHGAAGFLSMANSGQDTNGSQFFITLIPTPWLDGKHVVFGKVIEGMDVLMAIGNTKTDNGDKPLKRIVIQDSGIVPLASTFKLSDDPNDWWSWIKAVSLPLSLSVGVIAILQYLNSQIKVSD</sequence>
<dbReference type="SUPFAM" id="SSF50891">
    <property type="entry name" value="Cyclophilin-like"/>
    <property type="match status" value="1"/>
</dbReference>
<evidence type="ECO:0000256" key="3">
    <source>
        <dbReference type="ARBA" id="ARBA00022729"/>
    </source>
</evidence>
<keyword evidence="5 7" id="KW-0413">Isomerase</keyword>
<proteinExistence type="inferred from homology"/>
<dbReference type="Gene3D" id="2.40.100.10">
    <property type="entry name" value="Cyclophilin-like"/>
    <property type="match status" value="1"/>
</dbReference>
<keyword evidence="4 7" id="KW-0697">Rotamase</keyword>
<keyword evidence="8" id="KW-1133">Transmembrane helix</keyword>
<feature type="domain" description="PPIase cyclophilin-type" evidence="9">
    <location>
        <begin position="70"/>
        <end position="228"/>
    </location>
</feature>
<comment type="catalytic activity">
    <reaction evidence="1 7">
        <text>[protein]-peptidylproline (omega=180) = [protein]-peptidylproline (omega=0)</text>
        <dbReference type="Rhea" id="RHEA:16237"/>
        <dbReference type="Rhea" id="RHEA-COMP:10747"/>
        <dbReference type="Rhea" id="RHEA-COMP:10748"/>
        <dbReference type="ChEBI" id="CHEBI:83833"/>
        <dbReference type="ChEBI" id="CHEBI:83834"/>
        <dbReference type="EC" id="5.2.1.8"/>
    </reaction>
</comment>
<evidence type="ECO:0000259" key="9">
    <source>
        <dbReference type="PROSITE" id="PS50072"/>
    </source>
</evidence>
<accession>A0A164S936</accession>
<evidence type="ECO:0000313" key="11">
    <source>
        <dbReference type="Proteomes" id="UP000076858"/>
    </source>
</evidence>
<comment type="caution">
    <text evidence="10">The sequence shown here is derived from an EMBL/GenBank/DDBJ whole genome shotgun (WGS) entry which is preliminary data.</text>
</comment>
<dbReference type="InterPro" id="IPR020892">
    <property type="entry name" value="Cyclophilin-type_PPIase_CS"/>
</dbReference>
<dbReference type="FunFam" id="2.40.100.10:FF:000019">
    <property type="entry name" value="Peptidyl-prolyl cis-trans isomerase"/>
    <property type="match status" value="1"/>
</dbReference>
<comment type="function">
    <text evidence="6">PPIases accelerate the folding of proteins. It catalyzes the cis-trans isomerization of proline imidic peptide bonds in oligopeptides. Acts on the folding of rhodopsin RH1 and RH2 (but not RH3) and is required for visual transduction.</text>
</comment>
<organism evidence="10 11">
    <name type="scientific">Daphnia magna</name>
    <dbReference type="NCBI Taxonomy" id="35525"/>
    <lineage>
        <taxon>Eukaryota</taxon>
        <taxon>Metazoa</taxon>
        <taxon>Ecdysozoa</taxon>
        <taxon>Arthropoda</taxon>
        <taxon>Crustacea</taxon>
        <taxon>Branchiopoda</taxon>
        <taxon>Diplostraca</taxon>
        <taxon>Cladocera</taxon>
        <taxon>Anomopoda</taxon>
        <taxon>Daphniidae</taxon>
        <taxon>Daphnia</taxon>
    </lineage>
</organism>
<evidence type="ECO:0000256" key="6">
    <source>
        <dbReference type="ARBA" id="ARBA00056644"/>
    </source>
</evidence>
<dbReference type="GO" id="GO:0003755">
    <property type="term" value="F:peptidyl-prolyl cis-trans isomerase activity"/>
    <property type="evidence" value="ECO:0007669"/>
    <property type="project" value="UniProtKB-UniRule"/>
</dbReference>
<dbReference type="EC" id="5.2.1.8" evidence="7"/>
<dbReference type="InterPro" id="IPR029000">
    <property type="entry name" value="Cyclophilin-like_dom_sf"/>
</dbReference>